<reference evidence="1" key="1">
    <citation type="submission" date="2023-04" db="EMBL/GenBank/DDBJ databases">
        <title>A chromosome-level genome assembly of the parasitoid wasp Eretmocerus hayati.</title>
        <authorList>
            <person name="Zhong Y."/>
            <person name="Liu S."/>
            <person name="Liu Y."/>
        </authorList>
    </citation>
    <scope>NUCLEOTIDE SEQUENCE</scope>
    <source>
        <strain evidence="1">ZJU_SS_LIU_2023</strain>
    </source>
</reference>
<dbReference type="EMBL" id="CM056744">
    <property type="protein sequence ID" value="KAJ8664450.1"/>
    <property type="molecule type" value="Genomic_DNA"/>
</dbReference>
<organism evidence="1 2">
    <name type="scientific">Eretmocerus hayati</name>
    <dbReference type="NCBI Taxonomy" id="131215"/>
    <lineage>
        <taxon>Eukaryota</taxon>
        <taxon>Metazoa</taxon>
        <taxon>Ecdysozoa</taxon>
        <taxon>Arthropoda</taxon>
        <taxon>Hexapoda</taxon>
        <taxon>Insecta</taxon>
        <taxon>Pterygota</taxon>
        <taxon>Neoptera</taxon>
        <taxon>Endopterygota</taxon>
        <taxon>Hymenoptera</taxon>
        <taxon>Apocrita</taxon>
        <taxon>Proctotrupomorpha</taxon>
        <taxon>Chalcidoidea</taxon>
        <taxon>Aphelinidae</taxon>
        <taxon>Aphelininae</taxon>
        <taxon>Eretmocerus</taxon>
    </lineage>
</organism>
<gene>
    <name evidence="1" type="ORF">QAD02_006112</name>
</gene>
<evidence type="ECO:0000313" key="1">
    <source>
        <dbReference type="EMBL" id="KAJ8664450.1"/>
    </source>
</evidence>
<protein>
    <submittedName>
        <fullName evidence="1">Uncharacterized protein</fullName>
    </submittedName>
</protein>
<accession>A0ACC2N054</accession>
<name>A0ACC2N054_9HYME</name>
<sequence>MSNSRWQNESLEPVTKICSYCERHKRLLRSHPNENQNFTPDRHHEDQQKSSHDSGTTDNFQDDQIDEALLKSSAIIRKYTERHQNTKIDSPTTSCLKNVANKRKTGPGKRVNFYQSSNNGSDRNSCHNINSSLMDDWDWSRTSMSSTSLNRRKNETELKEDSWQFSGSSSYYEPPMYDVVSKSKAPLRNRGGSSSHARNLDRLPRRGRSRDATDRRHHSQSRSTSKRRPIQSRDSSSGPASTSSPTRRSSTSSPPISSTIHLSDELSSRLSLSQDPETTLTSPRPTVPPPRILKPRDCMKRAALKKMLVYPPEGHTGSPVTLFKQWSNIDCHVQGDPNNGFRYKVYYLQKFESDKWFPRDDKTPSPFRRLDNAAAAANDSSTDYG</sequence>
<evidence type="ECO:0000313" key="2">
    <source>
        <dbReference type="Proteomes" id="UP001239111"/>
    </source>
</evidence>
<proteinExistence type="predicted"/>
<dbReference type="Proteomes" id="UP001239111">
    <property type="component" value="Chromosome 4"/>
</dbReference>
<comment type="caution">
    <text evidence="1">The sequence shown here is derived from an EMBL/GenBank/DDBJ whole genome shotgun (WGS) entry which is preliminary data.</text>
</comment>
<keyword evidence="2" id="KW-1185">Reference proteome</keyword>